<dbReference type="InterPro" id="IPR052544">
    <property type="entry name" value="Bacteriocin_Proc_Enz"/>
</dbReference>
<dbReference type="Pfam" id="PF00881">
    <property type="entry name" value="Nitroreductase"/>
    <property type="match status" value="1"/>
</dbReference>
<dbReference type="NCBIfam" id="TIGR03605">
    <property type="entry name" value="antibiot_sagB"/>
    <property type="match status" value="1"/>
</dbReference>
<accession>A0ABU1T2K7</accession>
<keyword evidence="4" id="KW-1185">Reference proteome</keyword>
<dbReference type="InterPro" id="IPR000415">
    <property type="entry name" value="Nitroreductase-like"/>
</dbReference>
<gene>
    <name evidence="3" type="ORF">J2S36_001072</name>
</gene>
<evidence type="ECO:0000313" key="3">
    <source>
        <dbReference type="EMBL" id="MDR6939529.1"/>
    </source>
</evidence>
<comment type="caution">
    <text evidence="3">The sequence shown here is derived from an EMBL/GenBank/DDBJ whole genome shotgun (WGS) entry which is preliminary data.</text>
</comment>
<feature type="domain" description="Nitroreductase" evidence="2">
    <location>
        <begin position="170"/>
        <end position="357"/>
    </location>
</feature>
<dbReference type="InterPro" id="IPR029479">
    <property type="entry name" value="Nitroreductase"/>
</dbReference>
<reference evidence="3 4" key="1">
    <citation type="submission" date="2023-07" db="EMBL/GenBank/DDBJ databases">
        <title>Sequencing the genomes of 1000 actinobacteria strains.</title>
        <authorList>
            <person name="Klenk H.-P."/>
        </authorList>
    </citation>
    <scope>NUCLEOTIDE SEQUENCE [LARGE SCALE GENOMIC DNA]</scope>
    <source>
        <strain evidence="3 4">DSM 15539</strain>
    </source>
</reference>
<name>A0ABU1T2K7_9ACTO</name>
<dbReference type="RefSeq" id="WP_309956266.1">
    <property type="nucleotide sequence ID" value="NZ_JAVDUJ010000001.1"/>
</dbReference>
<dbReference type="Gene3D" id="3.40.109.10">
    <property type="entry name" value="NADH Oxidase"/>
    <property type="match status" value="1"/>
</dbReference>
<sequence length="363" mass="41361">MKIAASKFGVLMVRDGLLIWDDVLNHKQIPINNSDLPLLGIFKRVREVNDELLIELARHDIGMYRVQQFLQLQILLDITSERYSRELDYLTTWSGWGSLARLFNFSTRTNRETRVLTVEEDRKRLAEKIEILPPPERFWSLESIEDSVAKVVSLPRVETINEVSFIEILESRRSIRSFSVNAVSLKIFSEFLKYCAGVSESRIRTEDDIFSGNYFRAAASGGGRASTELYVYVRNVDGLMPGSYRYLPESNALEWCSSSVSDDFLLEAVSGQKWMLNAAFIIFLTGNVAALKWKYQTARSYRCLFLDAGHMAQVIQMCAAALNLGSCFSLMQRDEMWEEMMGVDPALEVAMGIIPCGFPEFND</sequence>
<dbReference type="CDD" id="cd02142">
    <property type="entry name" value="McbC_SagB-like_oxidoreductase"/>
    <property type="match status" value="1"/>
</dbReference>
<dbReference type="PANTHER" id="PTHR43745:SF2">
    <property type="entry name" value="NITROREDUCTASE MJ1384-RELATED"/>
    <property type="match status" value="1"/>
</dbReference>
<dbReference type="PANTHER" id="PTHR43745">
    <property type="entry name" value="NITROREDUCTASE MJ1384-RELATED"/>
    <property type="match status" value="1"/>
</dbReference>
<evidence type="ECO:0000256" key="1">
    <source>
        <dbReference type="SAM" id="Phobius"/>
    </source>
</evidence>
<evidence type="ECO:0000259" key="2">
    <source>
        <dbReference type="Pfam" id="PF00881"/>
    </source>
</evidence>
<evidence type="ECO:0000313" key="4">
    <source>
        <dbReference type="Proteomes" id="UP001266099"/>
    </source>
</evidence>
<protein>
    <submittedName>
        <fullName evidence="3">SagB-type dehydrogenase family enzyme</fullName>
    </submittedName>
</protein>
<dbReference type="SUPFAM" id="SSF55469">
    <property type="entry name" value="FMN-dependent nitroreductase-like"/>
    <property type="match status" value="1"/>
</dbReference>
<feature type="transmembrane region" description="Helical" evidence="1">
    <location>
        <begin position="274"/>
        <end position="291"/>
    </location>
</feature>
<dbReference type="InterPro" id="IPR020051">
    <property type="entry name" value="SagB-type_dehydrogenase"/>
</dbReference>
<dbReference type="Proteomes" id="UP001266099">
    <property type="component" value="Unassembled WGS sequence"/>
</dbReference>
<keyword evidence="1" id="KW-1133">Transmembrane helix</keyword>
<dbReference type="EMBL" id="JAVDUJ010000001">
    <property type="protein sequence ID" value="MDR6939529.1"/>
    <property type="molecule type" value="Genomic_DNA"/>
</dbReference>
<keyword evidence="1" id="KW-0472">Membrane</keyword>
<organism evidence="3 4">
    <name type="scientific">Arcanobacterium hippocoleae</name>
    <dbReference type="NCBI Taxonomy" id="149017"/>
    <lineage>
        <taxon>Bacteria</taxon>
        <taxon>Bacillati</taxon>
        <taxon>Actinomycetota</taxon>
        <taxon>Actinomycetes</taxon>
        <taxon>Actinomycetales</taxon>
        <taxon>Actinomycetaceae</taxon>
        <taxon>Arcanobacterium</taxon>
    </lineage>
</organism>
<keyword evidence="1" id="KW-0812">Transmembrane</keyword>
<proteinExistence type="predicted"/>